<reference evidence="1" key="1">
    <citation type="submission" date="2002-12" db="EMBL/GenBank/DDBJ databases">
        <title>Cloning and characterization of rat lc3 orthologs.</title>
        <authorList>
            <person name="Dang Y."/>
            <person name="Yu L."/>
            <person name="Wu J."/>
            <person name="Pei Y."/>
        </authorList>
    </citation>
    <scope>NUCLEOTIDE SEQUENCE</scope>
    <source>
        <strain evidence="1">Sprague-Dawley</strain>
        <tissue evidence="1">Brain</tissue>
    </source>
</reference>
<name>Q6XVN6_RAT</name>
<organism evidence="1">
    <name type="scientific">Rattus norvegicus</name>
    <name type="common">Rat</name>
    <dbReference type="NCBI Taxonomy" id="10116"/>
    <lineage>
        <taxon>Eukaryota</taxon>
        <taxon>Metazoa</taxon>
        <taxon>Chordata</taxon>
        <taxon>Craniata</taxon>
        <taxon>Vertebrata</taxon>
        <taxon>Euteleostomi</taxon>
        <taxon>Mammalia</taxon>
        <taxon>Eutheria</taxon>
        <taxon>Euarchontoglires</taxon>
        <taxon>Glires</taxon>
        <taxon>Rodentia</taxon>
        <taxon>Myomorpha</taxon>
        <taxon>Muroidea</taxon>
        <taxon>Muridae</taxon>
        <taxon>Murinae</taxon>
        <taxon>Rattus</taxon>
    </lineage>
</organism>
<evidence type="ECO:0000313" key="1">
    <source>
        <dbReference type="EMBL" id="AAP42562.1"/>
    </source>
</evidence>
<protein>
    <submittedName>
        <fullName evidence="1">Map1a/1b light chain 3b3</fullName>
    </submittedName>
</protein>
<dbReference type="AlphaFoldDB" id="Q6XVN6"/>
<accession>Q6XVN6</accession>
<dbReference type="EMBL" id="AY206670">
    <property type="protein sequence ID" value="AAP42562.1"/>
    <property type="molecule type" value="mRNA"/>
</dbReference>
<sequence length="99" mass="10759">MPASGVQCWPSRARGVQWKAEVQVHSPCTWFTPTCQCTPTVFVRAVLTAVGVSPFHASTYMSALEGNSNRKRAMLVTDIQPLPTKASLLPSCYLHGSPL</sequence>
<proteinExistence type="evidence at transcript level"/>